<evidence type="ECO:0000313" key="3">
    <source>
        <dbReference type="EMBL" id="TPP65443.1"/>
    </source>
</evidence>
<comment type="caution">
    <text evidence="3">The sequence shown here is derived from an EMBL/GenBank/DDBJ whole genome shotgun (WGS) entry which is preliminary data.</text>
</comment>
<organism evidence="3 4">
    <name type="scientific">Fasciola gigantica</name>
    <name type="common">Giant liver fluke</name>
    <dbReference type="NCBI Taxonomy" id="46835"/>
    <lineage>
        <taxon>Eukaryota</taxon>
        <taxon>Metazoa</taxon>
        <taxon>Spiralia</taxon>
        <taxon>Lophotrochozoa</taxon>
        <taxon>Platyhelminthes</taxon>
        <taxon>Trematoda</taxon>
        <taxon>Digenea</taxon>
        <taxon>Plagiorchiida</taxon>
        <taxon>Echinostomata</taxon>
        <taxon>Echinostomatoidea</taxon>
        <taxon>Fasciolidae</taxon>
        <taxon>Fasciola</taxon>
    </lineage>
</organism>
<feature type="signal peptide" evidence="2">
    <location>
        <begin position="1"/>
        <end position="22"/>
    </location>
</feature>
<dbReference type="EMBL" id="SUNJ01003174">
    <property type="protein sequence ID" value="TPP65443.1"/>
    <property type="molecule type" value="Genomic_DNA"/>
</dbReference>
<accession>A0A504YVM0</accession>
<evidence type="ECO:0000256" key="2">
    <source>
        <dbReference type="SAM" id="SignalP"/>
    </source>
</evidence>
<evidence type="ECO:0000256" key="1">
    <source>
        <dbReference type="SAM" id="MobiDB-lite"/>
    </source>
</evidence>
<sequence>MSYRIWLKICAFILISGLPTNTENWYETLSTQPDPFGSKILPILSVEEVESFFAHQPSPDSDQSQLISPRPQLKENGKSAEIDLSVTMGHSTQRTITSPYSGSLYQSGRCKSASWPRTVSSSTPALISLHSQRRQRRWKTAARAMIPFSLLTNP</sequence>
<feature type="compositionally biased region" description="Polar residues" evidence="1">
    <location>
        <begin position="58"/>
        <end position="67"/>
    </location>
</feature>
<reference evidence="3 4" key="1">
    <citation type="submission" date="2019-04" db="EMBL/GenBank/DDBJ databases">
        <title>Annotation for the trematode Fasciola gigantica.</title>
        <authorList>
            <person name="Choi Y.-J."/>
        </authorList>
    </citation>
    <scope>NUCLEOTIDE SEQUENCE [LARGE SCALE GENOMIC DNA]</scope>
    <source>
        <strain evidence="3">Uganda_cow_1</strain>
    </source>
</reference>
<gene>
    <name evidence="3" type="ORF">FGIG_07939</name>
</gene>
<proteinExistence type="predicted"/>
<name>A0A504YVM0_FASGI</name>
<keyword evidence="4" id="KW-1185">Reference proteome</keyword>
<feature type="chain" id="PRO_5021371823" evidence="2">
    <location>
        <begin position="23"/>
        <end position="154"/>
    </location>
</feature>
<evidence type="ECO:0000313" key="4">
    <source>
        <dbReference type="Proteomes" id="UP000316759"/>
    </source>
</evidence>
<dbReference type="OrthoDB" id="10513421at2759"/>
<protein>
    <submittedName>
        <fullName evidence="3">Uncharacterized protein</fullName>
    </submittedName>
</protein>
<feature type="region of interest" description="Disordered" evidence="1">
    <location>
        <begin position="54"/>
        <end position="79"/>
    </location>
</feature>
<keyword evidence="2" id="KW-0732">Signal</keyword>
<dbReference type="Proteomes" id="UP000316759">
    <property type="component" value="Unassembled WGS sequence"/>
</dbReference>
<dbReference type="AlphaFoldDB" id="A0A504YVM0"/>